<keyword evidence="3" id="KW-1185">Reference proteome</keyword>
<dbReference type="Proteomes" id="UP001352852">
    <property type="component" value="Unassembled WGS sequence"/>
</dbReference>
<feature type="compositionally biased region" description="Basic and acidic residues" evidence="1">
    <location>
        <begin position="24"/>
        <end position="33"/>
    </location>
</feature>
<feature type="non-terminal residue" evidence="2">
    <location>
        <position position="117"/>
    </location>
</feature>
<organism evidence="2 3">
    <name type="scientific">Characodon lateralis</name>
    <dbReference type="NCBI Taxonomy" id="208331"/>
    <lineage>
        <taxon>Eukaryota</taxon>
        <taxon>Metazoa</taxon>
        <taxon>Chordata</taxon>
        <taxon>Craniata</taxon>
        <taxon>Vertebrata</taxon>
        <taxon>Euteleostomi</taxon>
        <taxon>Actinopterygii</taxon>
        <taxon>Neopterygii</taxon>
        <taxon>Teleostei</taxon>
        <taxon>Neoteleostei</taxon>
        <taxon>Acanthomorphata</taxon>
        <taxon>Ovalentaria</taxon>
        <taxon>Atherinomorphae</taxon>
        <taxon>Cyprinodontiformes</taxon>
        <taxon>Goodeidae</taxon>
        <taxon>Characodon</taxon>
    </lineage>
</organism>
<proteinExistence type="predicted"/>
<evidence type="ECO:0000313" key="3">
    <source>
        <dbReference type="Proteomes" id="UP001352852"/>
    </source>
</evidence>
<name>A0ABU7F6V3_9TELE</name>
<accession>A0ABU7F6V3</accession>
<evidence type="ECO:0000256" key="1">
    <source>
        <dbReference type="SAM" id="MobiDB-lite"/>
    </source>
</evidence>
<feature type="non-terminal residue" evidence="2">
    <location>
        <position position="1"/>
    </location>
</feature>
<reference evidence="2 3" key="1">
    <citation type="submission" date="2021-06" db="EMBL/GenBank/DDBJ databases">
        <authorList>
            <person name="Palmer J.M."/>
        </authorList>
    </citation>
    <scope>NUCLEOTIDE SEQUENCE [LARGE SCALE GENOMIC DNA]</scope>
    <source>
        <strain evidence="2 3">CL_MEX2019</strain>
        <tissue evidence="2">Muscle</tissue>
    </source>
</reference>
<gene>
    <name evidence="2" type="ORF">CHARACLAT_028388</name>
</gene>
<dbReference type="EMBL" id="JAHUTJ010077546">
    <property type="protein sequence ID" value="MED6295137.1"/>
    <property type="molecule type" value="Genomic_DNA"/>
</dbReference>
<sequence>QHNSYHRQSGHNLQERAPQIQNQDNERACEQWRTDLSVPDRRRSGQRDQCLNECPSAICCGWERGRGESGEQNGEGQTVPLGSGTRAYWSNRLLCPAEVGGVAVFLGVSVGSLGTLL</sequence>
<evidence type="ECO:0000313" key="2">
    <source>
        <dbReference type="EMBL" id="MED6295137.1"/>
    </source>
</evidence>
<comment type="caution">
    <text evidence="2">The sequence shown here is derived from an EMBL/GenBank/DDBJ whole genome shotgun (WGS) entry which is preliminary data.</text>
</comment>
<feature type="region of interest" description="Disordered" evidence="1">
    <location>
        <begin position="1"/>
        <end position="33"/>
    </location>
</feature>
<protein>
    <submittedName>
        <fullName evidence="2">Uncharacterized protein</fullName>
    </submittedName>
</protein>